<organism evidence="2 3">
    <name type="scientific">Herrania umbratica</name>
    <dbReference type="NCBI Taxonomy" id="108875"/>
    <lineage>
        <taxon>Eukaryota</taxon>
        <taxon>Viridiplantae</taxon>
        <taxon>Streptophyta</taxon>
        <taxon>Embryophyta</taxon>
        <taxon>Tracheophyta</taxon>
        <taxon>Spermatophyta</taxon>
        <taxon>Magnoliopsida</taxon>
        <taxon>eudicotyledons</taxon>
        <taxon>Gunneridae</taxon>
        <taxon>Pentapetalae</taxon>
        <taxon>rosids</taxon>
        <taxon>malvids</taxon>
        <taxon>Malvales</taxon>
        <taxon>Malvaceae</taxon>
        <taxon>Byttnerioideae</taxon>
        <taxon>Herrania</taxon>
    </lineage>
</organism>
<keyword evidence="1" id="KW-0175">Coiled coil</keyword>
<dbReference type="Proteomes" id="UP000504621">
    <property type="component" value="Unplaced"/>
</dbReference>
<dbReference type="AlphaFoldDB" id="A0A6J1BKL0"/>
<reference evidence="3" key="1">
    <citation type="submission" date="2025-08" db="UniProtKB">
        <authorList>
            <consortium name="RefSeq"/>
        </authorList>
    </citation>
    <scope>IDENTIFICATION</scope>
    <source>
        <tissue evidence="3">Leaf</tissue>
    </source>
</reference>
<evidence type="ECO:0000313" key="2">
    <source>
        <dbReference type="Proteomes" id="UP000504621"/>
    </source>
</evidence>
<protein>
    <submittedName>
        <fullName evidence="3">Uncharacterized protein LOC110427572 isoform X1</fullName>
    </submittedName>
</protein>
<dbReference type="PANTHER" id="PTHR48248:SF5">
    <property type="entry name" value="UVR DOMAIN-CONTAINING PROTEIN"/>
    <property type="match status" value="1"/>
</dbReference>
<dbReference type="PANTHER" id="PTHR48248">
    <property type="entry name" value="UVR DOMAIN-CONTAINING PROTEIN"/>
    <property type="match status" value="1"/>
</dbReference>
<proteinExistence type="predicted"/>
<dbReference type="RefSeq" id="XP_021298799.1">
    <property type="nucleotide sequence ID" value="XM_021443124.1"/>
</dbReference>
<dbReference type="OrthoDB" id="993893at2759"/>
<dbReference type="GeneID" id="110427572"/>
<accession>A0A6J1BKL0</accession>
<feature type="coiled-coil region" evidence="1">
    <location>
        <begin position="22"/>
        <end position="77"/>
    </location>
</feature>
<name>A0A6J1BKL0_9ROSI</name>
<evidence type="ECO:0000313" key="3">
    <source>
        <dbReference type="RefSeq" id="XP_021298799.1"/>
    </source>
</evidence>
<sequence>MHALGLLRSSRSFALAKKACHGNQKRKRLKNLNTRMRRLRSDMEEISEEQKRIKEGQRQVREKFETIELECEQLRKETNLIMQQSANTQIRLAIMFRILKARENQDFDQAAKLTCALRALIAKESTKECCNHDR</sequence>
<evidence type="ECO:0000256" key="1">
    <source>
        <dbReference type="SAM" id="Coils"/>
    </source>
</evidence>
<gene>
    <name evidence="3" type="primary">LOC110427572</name>
</gene>
<keyword evidence="2" id="KW-1185">Reference proteome</keyword>